<protein>
    <submittedName>
        <fullName evidence="1">Uncharacterized protein</fullName>
    </submittedName>
</protein>
<sequence>MSATMQQRGKRGRFVRSRVGDAALLFVMDHTEEDSFVPTGRAAPGRRPRSVRTVLTDSRAKARTFYSLVRCFEKRMWKAALRPARCTHELIGVAGVPQARQIRERMFVDG</sequence>
<dbReference type="Proteomes" id="UP000050482">
    <property type="component" value="Unassembled WGS sequence"/>
</dbReference>
<proteinExistence type="predicted"/>
<dbReference type="PATRIC" id="fig|471514.4.peg.2446"/>
<evidence type="ECO:0000313" key="1">
    <source>
        <dbReference type="EMBL" id="KPV44726.1"/>
    </source>
</evidence>
<comment type="caution">
    <text evidence="1">The sequence shown here is derived from an EMBL/GenBank/DDBJ whole genome shotgun (WGS) entry which is preliminary data.</text>
</comment>
<dbReference type="AlphaFoldDB" id="A0A0P9F063"/>
<organism evidence="1 2">
    <name type="scientific">Alicyclobacillus ferrooxydans</name>
    <dbReference type="NCBI Taxonomy" id="471514"/>
    <lineage>
        <taxon>Bacteria</taxon>
        <taxon>Bacillati</taxon>
        <taxon>Bacillota</taxon>
        <taxon>Bacilli</taxon>
        <taxon>Bacillales</taxon>
        <taxon>Alicyclobacillaceae</taxon>
        <taxon>Alicyclobacillus</taxon>
    </lineage>
</organism>
<name>A0A0P9F063_9BACL</name>
<dbReference type="EMBL" id="LJCO01000026">
    <property type="protein sequence ID" value="KPV44726.1"/>
    <property type="molecule type" value="Genomic_DNA"/>
</dbReference>
<reference evidence="1 2" key="1">
    <citation type="submission" date="2015-09" db="EMBL/GenBank/DDBJ databases">
        <title>Draft genome sequence of Alicyclobacillus ferrooxydans DSM 22381.</title>
        <authorList>
            <person name="Hemp J."/>
        </authorList>
    </citation>
    <scope>NUCLEOTIDE SEQUENCE [LARGE SCALE GENOMIC DNA]</scope>
    <source>
        <strain evidence="1 2">TC-34</strain>
    </source>
</reference>
<evidence type="ECO:0000313" key="2">
    <source>
        <dbReference type="Proteomes" id="UP000050482"/>
    </source>
</evidence>
<gene>
    <name evidence="1" type="ORF">AN477_05375</name>
</gene>
<accession>A0A0P9F063</accession>
<keyword evidence="2" id="KW-1185">Reference proteome</keyword>